<dbReference type="SMART" id="SM00331">
    <property type="entry name" value="PP2C_SIG"/>
    <property type="match status" value="1"/>
</dbReference>
<dbReference type="EMBL" id="QCYH01000003">
    <property type="protein sequence ID" value="PVA10753.1"/>
    <property type="molecule type" value="Genomic_DNA"/>
</dbReference>
<sequence length="441" mass="47411">MTFGLSSKGNIVSHSIDLAPAGEASDAPTAPRAIRHILVVDDSRLQRRILAASLKKWGFAITEADSGEAALEICRQTPPDLVLSDWMMPGMSGIEFCGRFRQMARENYGYFILLTSKSDKAEIASGLDAGADDFLTKPVNPGELRARIAAGERILQMERELTQKNQLVSSTLGELRALYDSLDNDLIEAKKLQQSLVSDRHRDYGTAEVSMLLRSSGHVGGDLVGTYAISDTRIGLYGIDVSGHGISSALMTARLAGYLSGAAPEQNVAMRRMPDGTFAPHPPGQTIAALNNLFLNEMETEHYFTLLLADVDLATGRVVMAQAGHPYPAVQRADGTVEAVGCGGLPVGLIPGAEFQEFEVQLAPGDRLMIHSDGVTECAAQDGTLLDDDGLGRILRDLRGVRAMACLESLIWKLAEFSGDDNFADDVSAILLEIKPIRPSG</sequence>
<proteinExistence type="predicted"/>
<reference evidence="4 5" key="1">
    <citation type="submission" date="2018-04" db="EMBL/GenBank/DDBJ databases">
        <title>Pelagivirga bohaiensis gen. nov., sp. nov., a bacterium isolated from the Bohai Sea.</title>
        <authorList>
            <person name="Ji X."/>
        </authorList>
    </citation>
    <scope>NUCLEOTIDE SEQUENCE [LARGE SCALE GENOMIC DNA]</scope>
    <source>
        <strain evidence="4 5">BH-SD19</strain>
    </source>
</reference>
<dbReference type="OrthoDB" id="9811749at2"/>
<dbReference type="Gene3D" id="3.40.50.2300">
    <property type="match status" value="1"/>
</dbReference>
<dbReference type="InterPro" id="IPR011006">
    <property type="entry name" value="CheY-like_superfamily"/>
</dbReference>
<dbReference type="InterPro" id="IPR052016">
    <property type="entry name" value="Bact_Sigma-Reg"/>
</dbReference>
<dbReference type="GO" id="GO:0000160">
    <property type="term" value="P:phosphorelay signal transduction system"/>
    <property type="evidence" value="ECO:0007669"/>
    <property type="project" value="InterPro"/>
</dbReference>
<dbReference type="AlphaFoldDB" id="A0A2T7G8K9"/>
<dbReference type="PANTHER" id="PTHR43156:SF2">
    <property type="entry name" value="STAGE II SPORULATION PROTEIN E"/>
    <property type="match status" value="1"/>
</dbReference>
<dbReference type="SUPFAM" id="SSF52172">
    <property type="entry name" value="CheY-like"/>
    <property type="match status" value="1"/>
</dbReference>
<evidence type="ECO:0000313" key="4">
    <source>
        <dbReference type="EMBL" id="PVA10753.1"/>
    </source>
</evidence>
<dbReference type="Gene3D" id="3.60.40.10">
    <property type="entry name" value="PPM-type phosphatase domain"/>
    <property type="match status" value="1"/>
</dbReference>
<dbReference type="PANTHER" id="PTHR43156">
    <property type="entry name" value="STAGE II SPORULATION PROTEIN E-RELATED"/>
    <property type="match status" value="1"/>
</dbReference>
<evidence type="ECO:0000256" key="1">
    <source>
        <dbReference type="ARBA" id="ARBA00022801"/>
    </source>
</evidence>
<organism evidence="4 5">
    <name type="scientific">Pelagivirga sediminicola</name>
    <dbReference type="NCBI Taxonomy" id="2170575"/>
    <lineage>
        <taxon>Bacteria</taxon>
        <taxon>Pseudomonadati</taxon>
        <taxon>Pseudomonadota</taxon>
        <taxon>Alphaproteobacteria</taxon>
        <taxon>Rhodobacterales</taxon>
        <taxon>Paracoccaceae</taxon>
        <taxon>Pelagivirga</taxon>
    </lineage>
</organism>
<evidence type="ECO:0000259" key="3">
    <source>
        <dbReference type="PROSITE" id="PS50110"/>
    </source>
</evidence>
<evidence type="ECO:0000256" key="2">
    <source>
        <dbReference type="PROSITE-ProRule" id="PRU00169"/>
    </source>
</evidence>
<keyword evidence="1" id="KW-0378">Hydrolase</keyword>
<accession>A0A2T7G8K9</accession>
<dbReference type="SUPFAM" id="SSF81606">
    <property type="entry name" value="PP2C-like"/>
    <property type="match status" value="1"/>
</dbReference>
<protein>
    <submittedName>
        <fullName evidence="4">Fused response regulator/phosphatase</fullName>
    </submittedName>
</protein>
<dbReference type="PROSITE" id="PS50110">
    <property type="entry name" value="RESPONSE_REGULATORY"/>
    <property type="match status" value="1"/>
</dbReference>
<dbReference type="Pfam" id="PF00072">
    <property type="entry name" value="Response_reg"/>
    <property type="match status" value="1"/>
</dbReference>
<keyword evidence="5" id="KW-1185">Reference proteome</keyword>
<comment type="caution">
    <text evidence="4">The sequence shown here is derived from an EMBL/GenBank/DDBJ whole genome shotgun (WGS) entry which is preliminary data.</text>
</comment>
<dbReference type="InterPro" id="IPR001789">
    <property type="entry name" value="Sig_transdc_resp-reg_receiver"/>
</dbReference>
<name>A0A2T7G8K9_9RHOB</name>
<feature type="domain" description="Response regulatory" evidence="3">
    <location>
        <begin position="36"/>
        <end position="152"/>
    </location>
</feature>
<keyword evidence="2" id="KW-0597">Phosphoprotein</keyword>
<dbReference type="Pfam" id="PF07228">
    <property type="entry name" value="SpoIIE"/>
    <property type="match status" value="1"/>
</dbReference>
<dbReference type="GO" id="GO:0016791">
    <property type="term" value="F:phosphatase activity"/>
    <property type="evidence" value="ECO:0007669"/>
    <property type="project" value="TreeGrafter"/>
</dbReference>
<dbReference type="Proteomes" id="UP000244446">
    <property type="component" value="Unassembled WGS sequence"/>
</dbReference>
<dbReference type="InterPro" id="IPR001932">
    <property type="entry name" value="PPM-type_phosphatase-like_dom"/>
</dbReference>
<feature type="modified residue" description="4-aspartylphosphate" evidence="2">
    <location>
        <position position="85"/>
    </location>
</feature>
<dbReference type="InterPro" id="IPR036457">
    <property type="entry name" value="PPM-type-like_dom_sf"/>
</dbReference>
<gene>
    <name evidence="4" type="ORF">DC366_07720</name>
</gene>
<evidence type="ECO:0000313" key="5">
    <source>
        <dbReference type="Proteomes" id="UP000244446"/>
    </source>
</evidence>
<dbReference type="SMART" id="SM00448">
    <property type="entry name" value="REC"/>
    <property type="match status" value="1"/>
</dbReference>